<dbReference type="PANTHER" id="PTHR38847:SF1">
    <property type="entry name" value="PSEUDOURIDINE SYNTHASE RSUA_RLUA-LIKE DOMAIN-CONTAINING PROTEIN"/>
    <property type="match status" value="1"/>
</dbReference>
<dbReference type="Pfam" id="PF14273">
    <property type="entry name" value="DUF4360"/>
    <property type="match status" value="1"/>
</dbReference>
<feature type="chain" id="PRO_5025542057" description="Secreted protein" evidence="1">
    <location>
        <begin position="20"/>
        <end position="215"/>
    </location>
</feature>
<dbReference type="EMBL" id="ML979132">
    <property type="protein sequence ID" value="KAF1920196.1"/>
    <property type="molecule type" value="Genomic_DNA"/>
</dbReference>
<dbReference type="Proteomes" id="UP000800096">
    <property type="component" value="Unassembled WGS sequence"/>
</dbReference>
<organism evidence="2 3">
    <name type="scientific">Ampelomyces quisqualis</name>
    <name type="common">Powdery mildew agent</name>
    <dbReference type="NCBI Taxonomy" id="50730"/>
    <lineage>
        <taxon>Eukaryota</taxon>
        <taxon>Fungi</taxon>
        <taxon>Dikarya</taxon>
        <taxon>Ascomycota</taxon>
        <taxon>Pezizomycotina</taxon>
        <taxon>Dothideomycetes</taxon>
        <taxon>Pleosporomycetidae</taxon>
        <taxon>Pleosporales</taxon>
        <taxon>Pleosporineae</taxon>
        <taxon>Phaeosphaeriaceae</taxon>
        <taxon>Ampelomyces</taxon>
    </lineage>
</organism>
<dbReference type="PANTHER" id="PTHR38847">
    <property type="match status" value="1"/>
</dbReference>
<evidence type="ECO:0000256" key="1">
    <source>
        <dbReference type="SAM" id="SignalP"/>
    </source>
</evidence>
<keyword evidence="1" id="KW-0732">Signal</keyword>
<feature type="signal peptide" evidence="1">
    <location>
        <begin position="1"/>
        <end position="19"/>
    </location>
</feature>
<dbReference type="InterPro" id="IPR025649">
    <property type="entry name" value="DUF4360"/>
</dbReference>
<keyword evidence="3" id="KW-1185">Reference proteome</keyword>
<reference evidence="2" key="1">
    <citation type="journal article" date="2020" name="Stud. Mycol.">
        <title>101 Dothideomycetes genomes: a test case for predicting lifestyles and emergence of pathogens.</title>
        <authorList>
            <person name="Haridas S."/>
            <person name="Albert R."/>
            <person name="Binder M."/>
            <person name="Bloem J."/>
            <person name="Labutti K."/>
            <person name="Salamov A."/>
            <person name="Andreopoulos B."/>
            <person name="Baker S."/>
            <person name="Barry K."/>
            <person name="Bills G."/>
            <person name="Bluhm B."/>
            <person name="Cannon C."/>
            <person name="Castanera R."/>
            <person name="Culley D."/>
            <person name="Daum C."/>
            <person name="Ezra D."/>
            <person name="Gonzalez J."/>
            <person name="Henrissat B."/>
            <person name="Kuo A."/>
            <person name="Liang C."/>
            <person name="Lipzen A."/>
            <person name="Lutzoni F."/>
            <person name="Magnuson J."/>
            <person name="Mondo S."/>
            <person name="Nolan M."/>
            <person name="Ohm R."/>
            <person name="Pangilinan J."/>
            <person name="Park H.-J."/>
            <person name="Ramirez L."/>
            <person name="Alfaro M."/>
            <person name="Sun H."/>
            <person name="Tritt A."/>
            <person name="Yoshinaga Y."/>
            <person name="Zwiers L.-H."/>
            <person name="Turgeon B."/>
            <person name="Goodwin S."/>
            <person name="Spatafora J."/>
            <person name="Crous P."/>
            <person name="Grigoriev I."/>
        </authorList>
    </citation>
    <scope>NUCLEOTIDE SEQUENCE</scope>
    <source>
        <strain evidence="2">HMLAC05119</strain>
    </source>
</reference>
<evidence type="ECO:0000313" key="2">
    <source>
        <dbReference type="EMBL" id="KAF1920196.1"/>
    </source>
</evidence>
<dbReference type="OrthoDB" id="152248at2759"/>
<evidence type="ECO:0000313" key="3">
    <source>
        <dbReference type="Proteomes" id="UP000800096"/>
    </source>
</evidence>
<accession>A0A6A5R049</accession>
<proteinExistence type="predicted"/>
<dbReference type="AlphaFoldDB" id="A0A6A5R049"/>
<name>A0A6A5R049_AMPQU</name>
<protein>
    <recommendedName>
        <fullName evidence="4">Secreted protein</fullName>
    </recommendedName>
</protein>
<gene>
    <name evidence="2" type="ORF">BDU57DRAFT_561054</name>
</gene>
<evidence type="ECO:0008006" key="4">
    <source>
        <dbReference type="Google" id="ProtNLM"/>
    </source>
</evidence>
<sequence>MKLLVASVCLSLLSSKTVAFPAATSILPPVGGVSLASLTVDLEGGGCKPGEASVAIARDNSALTIIFDNFEAADGPNVGDIKTRSFCRVIIGINSQGYAFDVASVDFRGYVNVDKGAEASLVSRWKWIDVNGNDMKGKGNVKKVVTGPFRNDVLLHKDGELSDYEASVCQKKDAKVSISLSATVKSNVATANALVQGSSQDLGFSQKLNLSWKKC</sequence>